<gene>
    <name evidence="2" type="primary">SBOV09391_2</name>
    <name evidence="2" type="ORF">NCTC129_00895</name>
</gene>
<protein>
    <submittedName>
        <fullName evidence="2">Phage terminase large subunit</fullName>
    </submittedName>
</protein>
<feature type="domain" description="Terminase large subunit GpA endonuclease" evidence="1">
    <location>
        <begin position="2"/>
        <end position="76"/>
    </location>
</feature>
<proteinExistence type="predicted"/>
<dbReference type="AlphaFoldDB" id="A0A447MUP3"/>
<reference evidence="2 3" key="1">
    <citation type="submission" date="2018-12" db="EMBL/GenBank/DDBJ databases">
        <authorList>
            <consortium name="Pathogen Informatics"/>
        </authorList>
    </citation>
    <scope>NUCLEOTIDE SEQUENCE [LARGE SCALE GENOMIC DNA]</scope>
    <source>
        <strain evidence="2 3">NCTC129</strain>
    </source>
</reference>
<dbReference type="InterPro" id="IPR051220">
    <property type="entry name" value="TFA_Chaperone"/>
</dbReference>
<evidence type="ECO:0000313" key="3">
    <source>
        <dbReference type="Proteomes" id="UP000282086"/>
    </source>
</evidence>
<name>A0A447MUP3_SALET</name>
<dbReference type="PANTHER" id="PTHR34413:SF2">
    <property type="entry name" value="PROPHAGE TAIL FIBER ASSEMBLY PROTEIN HOMOLOG TFAE-RELATED"/>
    <property type="match status" value="1"/>
</dbReference>
<sequence>MVYLTAGIDSQANRFEMYVWGWAPGEEAFLIDKKIIMGRPDHEETLTRVDEAINKKYLHADGTEMSIARVCWDTGGY</sequence>
<dbReference type="Proteomes" id="UP000282086">
    <property type="component" value="Chromosome"/>
</dbReference>
<dbReference type="EMBL" id="LR134140">
    <property type="protein sequence ID" value="VDZ94797.1"/>
    <property type="molecule type" value="Genomic_DNA"/>
</dbReference>
<dbReference type="GO" id="GO:0004519">
    <property type="term" value="F:endonuclease activity"/>
    <property type="evidence" value="ECO:0007669"/>
    <property type="project" value="InterPro"/>
</dbReference>
<dbReference type="Pfam" id="PF20454">
    <property type="entry name" value="GpA_nuclease"/>
    <property type="match status" value="1"/>
</dbReference>
<dbReference type="InterPro" id="IPR046454">
    <property type="entry name" value="GpA_endonuclease"/>
</dbReference>
<accession>A0A447MUP3</accession>
<evidence type="ECO:0000313" key="2">
    <source>
        <dbReference type="EMBL" id="VDZ94797.1"/>
    </source>
</evidence>
<evidence type="ECO:0000259" key="1">
    <source>
        <dbReference type="Pfam" id="PF20454"/>
    </source>
</evidence>
<organism evidence="2 3">
    <name type="scientific">Salmonella enterica I</name>
    <dbReference type="NCBI Taxonomy" id="59201"/>
    <lineage>
        <taxon>Bacteria</taxon>
        <taxon>Pseudomonadati</taxon>
        <taxon>Pseudomonadota</taxon>
        <taxon>Gammaproteobacteria</taxon>
        <taxon>Enterobacterales</taxon>
        <taxon>Enterobacteriaceae</taxon>
        <taxon>Salmonella</taxon>
    </lineage>
</organism>
<dbReference type="PANTHER" id="PTHR34413">
    <property type="entry name" value="PROPHAGE TAIL FIBER ASSEMBLY PROTEIN HOMOLOG TFAE-RELATED-RELATED"/>
    <property type="match status" value="1"/>
</dbReference>